<dbReference type="CDD" id="cd08252">
    <property type="entry name" value="AL_MDR"/>
    <property type="match status" value="1"/>
</dbReference>
<evidence type="ECO:0000259" key="3">
    <source>
        <dbReference type="SMART" id="SM00829"/>
    </source>
</evidence>
<reference evidence="4 5" key="1">
    <citation type="submission" date="2020-03" db="EMBL/GenBank/DDBJ databases">
        <title>Whole genome shotgun sequence of Phytohabitans flavus NBRC 107702.</title>
        <authorList>
            <person name="Komaki H."/>
            <person name="Tamura T."/>
        </authorList>
    </citation>
    <scope>NUCLEOTIDE SEQUENCE [LARGE SCALE GENOMIC DNA]</scope>
    <source>
        <strain evidence="4 5">NBRC 107702</strain>
    </source>
</reference>
<dbReference type="KEGG" id="pfla:Pflav_010930"/>
<dbReference type="SMART" id="SM00829">
    <property type="entry name" value="PKS_ER"/>
    <property type="match status" value="1"/>
</dbReference>
<sequence>MSDAMRAVGYRKSLPISDPESLVDVEVPIPAIGPHDLLVQVEAVSINPADTKVRLGNNPGGKIKIIGYDAAGVVTAVGEKVTRFTVGDEVWYAGSVRRQGTNAQFHAVDEHVVGHKPASLSFAEAAALPLATITAWETLEKYPLESRKRAGGTLLVLGGAGGVGSSLIQLARALTDLTVVATASRPESAKWATDLGAHHIANHHNLVESVFEVAPEGVDYVLSPFSEHVINDLATIVRPGGHVVAIDEPEGLELLPLKDKSISWHWEWMFTRPVFAPTDPAQHELLEQAARLVDEGRLRTTLTTQLGPINAATLRDAHARVEGFTTIGKIVVAGW</sequence>
<keyword evidence="1" id="KW-0521">NADP</keyword>
<dbReference type="InterPro" id="IPR014182">
    <property type="entry name" value="ADH_Zn_typ-1"/>
</dbReference>
<dbReference type="PANTHER" id="PTHR44154">
    <property type="entry name" value="QUINONE OXIDOREDUCTASE"/>
    <property type="match status" value="1"/>
</dbReference>
<comment type="similarity">
    <text evidence="2">Belongs to the zinc-containing alcohol dehydrogenase family. Quinone oxidoreductase subfamily.</text>
</comment>
<gene>
    <name evidence="4" type="ORF">Pflav_010930</name>
</gene>
<name>A0A6F8XLK0_9ACTN</name>
<dbReference type="PANTHER" id="PTHR44154:SF1">
    <property type="entry name" value="QUINONE OXIDOREDUCTASE"/>
    <property type="match status" value="1"/>
</dbReference>
<dbReference type="Gene3D" id="3.40.50.720">
    <property type="entry name" value="NAD(P)-binding Rossmann-like Domain"/>
    <property type="match status" value="1"/>
</dbReference>
<dbReference type="NCBIfam" id="TIGR02817">
    <property type="entry name" value="adh_fam_1"/>
    <property type="match status" value="1"/>
</dbReference>
<organism evidence="4 5">
    <name type="scientific">Phytohabitans flavus</name>
    <dbReference type="NCBI Taxonomy" id="1076124"/>
    <lineage>
        <taxon>Bacteria</taxon>
        <taxon>Bacillati</taxon>
        <taxon>Actinomycetota</taxon>
        <taxon>Actinomycetes</taxon>
        <taxon>Micromonosporales</taxon>
        <taxon>Micromonosporaceae</taxon>
    </lineage>
</organism>
<dbReference type="SUPFAM" id="SSF50129">
    <property type="entry name" value="GroES-like"/>
    <property type="match status" value="1"/>
</dbReference>
<proteinExistence type="inferred from homology"/>
<dbReference type="InterPro" id="IPR013154">
    <property type="entry name" value="ADH-like_N"/>
</dbReference>
<evidence type="ECO:0000313" key="4">
    <source>
        <dbReference type="EMBL" id="BCB74683.1"/>
    </source>
</evidence>
<feature type="domain" description="Enoyl reductase (ER)" evidence="3">
    <location>
        <begin position="17"/>
        <end position="332"/>
    </location>
</feature>
<dbReference type="EMBL" id="AP022870">
    <property type="protein sequence ID" value="BCB74683.1"/>
    <property type="molecule type" value="Genomic_DNA"/>
</dbReference>
<keyword evidence="2" id="KW-0479">Metal-binding</keyword>
<dbReference type="InterPro" id="IPR011032">
    <property type="entry name" value="GroES-like_sf"/>
</dbReference>
<dbReference type="GO" id="GO:0016491">
    <property type="term" value="F:oxidoreductase activity"/>
    <property type="evidence" value="ECO:0007669"/>
    <property type="project" value="UniProtKB-KW"/>
</dbReference>
<dbReference type="Gene3D" id="3.90.180.10">
    <property type="entry name" value="Medium-chain alcohol dehydrogenases, catalytic domain"/>
    <property type="match status" value="1"/>
</dbReference>
<evidence type="ECO:0000256" key="2">
    <source>
        <dbReference type="RuleBase" id="RU364000"/>
    </source>
</evidence>
<dbReference type="AlphaFoldDB" id="A0A6F8XLK0"/>
<dbReference type="Pfam" id="PF13602">
    <property type="entry name" value="ADH_zinc_N_2"/>
    <property type="match status" value="1"/>
</dbReference>
<dbReference type="SUPFAM" id="SSF51735">
    <property type="entry name" value="NAD(P)-binding Rossmann-fold domains"/>
    <property type="match status" value="1"/>
</dbReference>
<dbReference type="Proteomes" id="UP000502508">
    <property type="component" value="Chromosome"/>
</dbReference>
<dbReference type="GO" id="GO:0008270">
    <property type="term" value="F:zinc ion binding"/>
    <property type="evidence" value="ECO:0007669"/>
    <property type="project" value="InterPro"/>
</dbReference>
<keyword evidence="5" id="KW-1185">Reference proteome</keyword>
<accession>A0A6F8XLK0</accession>
<dbReference type="InterPro" id="IPR036291">
    <property type="entry name" value="NAD(P)-bd_dom_sf"/>
</dbReference>
<evidence type="ECO:0000256" key="1">
    <source>
        <dbReference type="ARBA" id="ARBA00022857"/>
    </source>
</evidence>
<dbReference type="InterPro" id="IPR020843">
    <property type="entry name" value="ER"/>
</dbReference>
<keyword evidence="2" id="KW-0560">Oxidoreductase</keyword>
<evidence type="ECO:0000313" key="5">
    <source>
        <dbReference type="Proteomes" id="UP000502508"/>
    </source>
</evidence>
<dbReference type="RefSeq" id="WP_232070998.1">
    <property type="nucleotide sequence ID" value="NZ_AP022870.1"/>
</dbReference>
<protein>
    <recommendedName>
        <fullName evidence="2">Zinc-type alcohol dehydrogenase-like protein</fullName>
    </recommendedName>
</protein>
<reference evidence="4 5" key="2">
    <citation type="submission" date="2020-03" db="EMBL/GenBank/DDBJ databases">
        <authorList>
            <person name="Ichikawa N."/>
            <person name="Kimura A."/>
            <person name="Kitahashi Y."/>
            <person name="Uohara A."/>
        </authorList>
    </citation>
    <scope>NUCLEOTIDE SEQUENCE [LARGE SCALE GENOMIC DNA]</scope>
    <source>
        <strain evidence="4 5">NBRC 107702</strain>
    </source>
</reference>
<dbReference type="Pfam" id="PF08240">
    <property type="entry name" value="ADH_N"/>
    <property type="match status" value="1"/>
</dbReference>
<dbReference type="InterPro" id="IPR051603">
    <property type="entry name" value="Zinc-ADH_QOR/CCCR"/>
</dbReference>
<keyword evidence="2" id="KW-0862">Zinc</keyword>